<dbReference type="InterPro" id="IPR037401">
    <property type="entry name" value="SnoaL-like"/>
</dbReference>
<reference evidence="3" key="1">
    <citation type="submission" date="2023-07" db="EMBL/GenBank/DDBJ databases">
        <title>Characterization of two Paracoccaceae strains isolated from Phycosphere and proposal of Xinfangfangia lacusdiani sp. nov.</title>
        <authorList>
            <person name="Deng Y."/>
            <person name="Zhang Y.Q."/>
        </authorList>
    </citation>
    <scope>NUCLEOTIDE SEQUENCE [LARGE SCALE GENOMIC DNA]</scope>
    <source>
        <strain evidence="3">CPCC 101403</strain>
    </source>
</reference>
<dbReference type="SUPFAM" id="SSF54427">
    <property type="entry name" value="NTF2-like"/>
    <property type="match status" value="1"/>
</dbReference>
<organism evidence="2 3">
    <name type="scientific">Paracoccus broussonetiae</name>
    <dbReference type="NCBI Taxonomy" id="3075834"/>
    <lineage>
        <taxon>Bacteria</taxon>
        <taxon>Pseudomonadati</taxon>
        <taxon>Pseudomonadota</taxon>
        <taxon>Alphaproteobacteria</taxon>
        <taxon>Rhodobacterales</taxon>
        <taxon>Paracoccaceae</taxon>
        <taxon>Paracoccus</taxon>
    </lineage>
</organism>
<dbReference type="InterPro" id="IPR032710">
    <property type="entry name" value="NTF2-like_dom_sf"/>
</dbReference>
<sequence length="128" mass="14294">MTMAQKEREIHALIADWTDAVCKGDIQRVLKDRTDDIVMYDVPKPIQSIGIAAYEASWKLFFDHNPPGPDCFSFRDIQIVAGEDVAYAFGLLIIGGGDAQCRLTLGLRRVDGTWKVTHEHHSMPILPG</sequence>
<keyword evidence="3" id="KW-1185">Reference proteome</keyword>
<proteinExistence type="predicted"/>
<name>A0ABU3EDG7_9RHOB</name>
<evidence type="ECO:0000313" key="3">
    <source>
        <dbReference type="Proteomes" id="UP001251085"/>
    </source>
</evidence>
<dbReference type="Pfam" id="PF13474">
    <property type="entry name" value="SnoaL_3"/>
    <property type="match status" value="1"/>
</dbReference>
<dbReference type="EMBL" id="JAVRQI010000007">
    <property type="protein sequence ID" value="MDT1062249.1"/>
    <property type="molecule type" value="Genomic_DNA"/>
</dbReference>
<evidence type="ECO:0000313" key="2">
    <source>
        <dbReference type="EMBL" id="MDT1062249.1"/>
    </source>
</evidence>
<dbReference type="Proteomes" id="UP001251085">
    <property type="component" value="Unassembled WGS sequence"/>
</dbReference>
<feature type="domain" description="SnoaL-like" evidence="1">
    <location>
        <begin position="10"/>
        <end position="125"/>
    </location>
</feature>
<protein>
    <submittedName>
        <fullName evidence="2">Nuclear transport factor 2 family protein</fullName>
    </submittedName>
</protein>
<accession>A0ABU3EDG7</accession>
<evidence type="ECO:0000259" key="1">
    <source>
        <dbReference type="Pfam" id="PF13474"/>
    </source>
</evidence>
<gene>
    <name evidence="2" type="ORF">RM190_10290</name>
</gene>
<dbReference type="RefSeq" id="WP_311759347.1">
    <property type="nucleotide sequence ID" value="NZ_JAVRQI010000007.1"/>
</dbReference>
<dbReference type="Gene3D" id="3.10.450.50">
    <property type="match status" value="1"/>
</dbReference>
<comment type="caution">
    <text evidence="2">The sequence shown here is derived from an EMBL/GenBank/DDBJ whole genome shotgun (WGS) entry which is preliminary data.</text>
</comment>